<evidence type="ECO:0000313" key="3">
    <source>
        <dbReference type="Proteomes" id="UP000008370"/>
    </source>
</evidence>
<keyword evidence="3" id="KW-1185">Reference proteome</keyword>
<feature type="region of interest" description="Disordered" evidence="1">
    <location>
        <begin position="134"/>
        <end position="195"/>
    </location>
</feature>
<proteinExistence type="predicted"/>
<dbReference type="OrthoDB" id="2803988at2759"/>
<evidence type="ECO:0000256" key="1">
    <source>
        <dbReference type="SAM" id="MobiDB-lite"/>
    </source>
</evidence>
<dbReference type="EMBL" id="JH930471">
    <property type="protein sequence ID" value="EKM57126.1"/>
    <property type="molecule type" value="Genomic_DNA"/>
</dbReference>
<dbReference type="STRING" id="650164.K5V3H2"/>
<name>K5V3H2_PHACS</name>
<dbReference type="RefSeq" id="XP_007394949.1">
    <property type="nucleotide sequence ID" value="XM_007394887.1"/>
</dbReference>
<dbReference type="KEGG" id="pco:PHACADRAFT_254706"/>
<gene>
    <name evidence="2" type="ORF">PHACADRAFT_254706</name>
</gene>
<evidence type="ECO:0000313" key="2">
    <source>
        <dbReference type="EMBL" id="EKM57126.1"/>
    </source>
</evidence>
<dbReference type="AlphaFoldDB" id="K5V3H2"/>
<sequence length="195" mass="21142">MDGCSIALVHHGKKTEMRSNCKYHYDFNMGSAKSSSATTPCTNVPLHCPLCPPNPKTGLIPAYWKYNIDTHISNEHSAAFAAPDRQPNETEQNLPGPSHHLGHKLSSSAQLDKHISRLELTRLGVPSDLVTNWRQATDIPNTSDIEPDSDDGGTRAGGKGKAVSRGSRPRAGQKRLGLKSAGALEMPQAKRSKKQ</sequence>
<dbReference type="Proteomes" id="UP000008370">
    <property type="component" value="Unassembled WGS sequence"/>
</dbReference>
<dbReference type="GeneID" id="18916121"/>
<organism evidence="2 3">
    <name type="scientific">Phanerochaete carnosa (strain HHB-10118-sp)</name>
    <name type="common">White-rot fungus</name>
    <name type="synonym">Peniophora carnosa</name>
    <dbReference type="NCBI Taxonomy" id="650164"/>
    <lineage>
        <taxon>Eukaryota</taxon>
        <taxon>Fungi</taxon>
        <taxon>Dikarya</taxon>
        <taxon>Basidiomycota</taxon>
        <taxon>Agaricomycotina</taxon>
        <taxon>Agaricomycetes</taxon>
        <taxon>Polyporales</taxon>
        <taxon>Phanerochaetaceae</taxon>
        <taxon>Phanerochaete</taxon>
    </lineage>
</organism>
<dbReference type="HOGENOM" id="CLU_1396801_0_0_1"/>
<feature type="compositionally biased region" description="Basic residues" evidence="1">
    <location>
        <begin position="167"/>
        <end position="177"/>
    </location>
</feature>
<feature type="compositionally biased region" description="Polar residues" evidence="1">
    <location>
        <begin position="134"/>
        <end position="144"/>
    </location>
</feature>
<reference evidence="2 3" key="1">
    <citation type="journal article" date="2012" name="BMC Genomics">
        <title>Comparative genomics of the white-rot fungi, Phanerochaete carnosa and P. chrysosporium, to elucidate the genetic basis of the distinct wood types they colonize.</title>
        <authorList>
            <person name="Suzuki H."/>
            <person name="MacDonald J."/>
            <person name="Syed K."/>
            <person name="Salamov A."/>
            <person name="Hori C."/>
            <person name="Aerts A."/>
            <person name="Henrissat B."/>
            <person name="Wiebenga A."/>
            <person name="vanKuyk P.A."/>
            <person name="Barry K."/>
            <person name="Lindquist E."/>
            <person name="LaButti K."/>
            <person name="Lapidus A."/>
            <person name="Lucas S."/>
            <person name="Coutinho P."/>
            <person name="Gong Y."/>
            <person name="Samejima M."/>
            <person name="Mahadevan R."/>
            <person name="Abou-Zaid M."/>
            <person name="de Vries R.P."/>
            <person name="Igarashi K."/>
            <person name="Yadav J.S."/>
            <person name="Grigoriev I.V."/>
            <person name="Master E.R."/>
        </authorList>
    </citation>
    <scope>NUCLEOTIDE SEQUENCE [LARGE SCALE GENOMIC DNA]</scope>
    <source>
        <strain evidence="2 3">HHB-10118-sp</strain>
    </source>
</reference>
<dbReference type="InParanoid" id="K5V3H2"/>
<accession>K5V3H2</accession>
<protein>
    <submittedName>
        <fullName evidence="2">Uncharacterized protein</fullName>
    </submittedName>
</protein>
<feature type="region of interest" description="Disordered" evidence="1">
    <location>
        <begin position="80"/>
        <end position="108"/>
    </location>
</feature>